<dbReference type="Proteomes" id="UP000823674">
    <property type="component" value="Chromosome A05"/>
</dbReference>
<dbReference type="PANTHER" id="PTHR31286">
    <property type="entry name" value="GLYCINE-RICH CELL WALL STRUCTURAL PROTEIN 1.8-LIKE"/>
    <property type="match status" value="1"/>
</dbReference>
<feature type="compositionally biased region" description="Basic and acidic residues" evidence="1">
    <location>
        <begin position="192"/>
        <end position="224"/>
    </location>
</feature>
<organism evidence="3 4">
    <name type="scientific">Brassica rapa subsp. trilocularis</name>
    <dbReference type="NCBI Taxonomy" id="1813537"/>
    <lineage>
        <taxon>Eukaryota</taxon>
        <taxon>Viridiplantae</taxon>
        <taxon>Streptophyta</taxon>
        <taxon>Embryophyta</taxon>
        <taxon>Tracheophyta</taxon>
        <taxon>Spermatophyta</taxon>
        <taxon>Magnoliopsida</taxon>
        <taxon>eudicotyledons</taxon>
        <taxon>Gunneridae</taxon>
        <taxon>Pentapetalae</taxon>
        <taxon>rosids</taxon>
        <taxon>malvids</taxon>
        <taxon>Brassicales</taxon>
        <taxon>Brassicaceae</taxon>
        <taxon>Brassiceae</taxon>
        <taxon>Brassica</taxon>
    </lineage>
</organism>
<evidence type="ECO:0000256" key="1">
    <source>
        <dbReference type="SAM" id="MobiDB-lite"/>
    </source>
</evidence>
<feature type="region of interest" description="Disordered" evidence="1">
    <location>
        <begin position="385"/>
        <end position="419"/>
    </location>
</feature>
<feature type="compositionally biased region" description="Basic and acidic residues" evidence="1">
    <location>
        <begin position="288"/>
        <end position="299"/>
    </location>
</feature>
<feature type="domain" description="Zinc knuckle CX2CX4HX4C" evidence="2">
    <location>
        <begin position="71"/>
        <end position="118"/>
    </location>
</feature>
<keyword evidence="4" id="KW-1185">Reference proteome</keyword>
<proteinExistence type="predicted"/>
<dbReference type="InterPro" id="IPR025836">
    <property type="entry name" value="Zn_knuckle_CX2CX4HX4C"/>
</dbReference>
<sequence>MGPFHYNYCMFVLVRWEPIVHDDYPWIITFWVTLTGIPLHLCTDKNLMNIGVRLGHVDTVELMEGRMLIDIDSRVPLKFKRKVKSPEGEEVTIEIKYDMLFKHCTTCGALSHEKGYCSTNSVSSQTQGQHQGRTGVFAQVQHPEQSSLQPLLGEKGASDYHSRSAYMARHADNRRGYDDREGLRESYHVNRSHHEGATFHARSRDGANRYSHSDRIMRRRDGNGRTHSYGGSRQYSKPYNRNVEQRWCAKQYNGSYNMRREEPERGSQATIIPDGSDIIGNSGNDQHVAQHSEEDGKDARHGKKLASEIVTPTSRHLLHMSDNVTVRDRGVSKSLRAQDCEVNDDDLLGMDLMEMENGNSSRDVVSKVATRDSLNISKSLKASKKMGAPLGFHNKKAERPSGTDARSLRGDRPLARARSLRSDQAGRTLGCYVATELWLELGGMDARSLRSDRAERTLGRYALHKDIFTRITFRKNAHAEFYGLSDIDFVVTDFDPNMCKLAGFLKILEYWQRDKFWDLVSGCLILCLEMLKTSALGLGQDLGLLLVLEGAMTNSTYVSRFSFILIPYRFKVRDRCFYRGRKFRRRTNLQASATSRDAEDLLFFRMPRFVLEMFAGLKIFRDVARGFFSGFWENKFYPSGMFSENVF</sequence>
<dbReference type="PANTHER" id="PTHR31286:SF162">
    <property type="entry name" value="DUF4283 DOMAIN-CONTAINING PROTEIN-RELATED"/>
    <property type="match status" value="1"/>
</dbReference>
<feature type="compositionally biased region" description="Basic and acidic residues" evidence="1">
    <location>
        <begin position="395"/>
        <end position="414"/>
    </location>
</feature>
<dbReference type="EMBL" id="JADBGQ010000005">
    <property type="protein sequence ID" value="KAG5397446.1"/>
    <property type="molecule type" value="Genomic_DNA"/>
</dbReference>
<feature type="region of interest" description="Disordered" evidence="1">
    <location>
        <begin position="258"/>
        <end position="303"/>
    </location>
</feature>
<evidence type="ECO:0000259" key="2">
    <source>
        <dbReference type="Pfam" id="PF14392"/>
    </source>
</evidence>
<reference evidence="3 4" key="1">
    <citation type="submission" date="2021-03" db="EMBL/GenBank/DDBJ databases">
        <authorList>
            <person name="King G.J."/>
            <person name="Bancroft I."/>
            <person name="Baten A."/>
            <person name="Bloomfield J."/>
            <person name="Borpatragohain P."/>
            <person name="He Z."/>
            <person name="Irish N."/>
            <person name="Irwin J."/>
            <person name="Liu K."/>
            <person name="Mauleon R.P."/>
            <person name="Moore J."/>
            <person name="Morris R."/>
            <person name="Ostergaard L."/>
            <person name="Wang B."/>
            <person name="Wells R."/>
        </authorList>
    </citation>
    <scope>NUCLEOTIDE SEQUENCE [LARGE SCALE GENOMIC DNA]</scope>
    <source>
        <strain evidence="3">R-o-18</strain>
        <tissue evidence="3">Leaf</tissue>
    </source>
</reference>
<accession>A0ABQ7MIS3</accession>
<evidence type="ECO:0000313" key="3">
    <source>
        <dbReference type="EMBL" id="KAG5397446.1"/>
    </source>
</evidence>
<protein>
    <recommendedName>
        <fullName evidence="2">Zinc knuckle CX2CX4HX4C domain-containing protein</fullName>
    </recommendedName>
</protein>
<feature type="compositionally biased region" description="Polar residues" evidence="1">
    <location>
        <begin position="225"/>
        <end position="238"/>
    </location>
</feature>
<dbReference type="InterPro" id="IPR040256">
    <property type="entry name" value="At4g02000-like"/>
</dbReference>
<gene>
    <name evidence="3" type="primary">A05p026260.1_BraROA</name>
    <name evidence="3" type="ORF">IGI04_019260</name>
</gene>
<dbReference type="Pfam" id="PF14392">
    <property type="entry name" value="zf-CCHC_4"/>
    <property type="match status" value="1"/>
</dbReference>
<name>A0ABQ7MIS3_BRACM</name>
<feature type="region of interest" description="Disordered" evidence="1">
    <location>
        <begin position="192"/>
        <end position="238"/>
    </location>
</feature>
<evidence type="ECO:0000313" key="4">
    <source>
        <dbReference type="Proteomes" id="UP000823674"/>
    </source>
</evidence>
<comment type="caution">
    <text evidence="3">The sequence shown here is derived from an EMBL/GenBank/DDBJ whole genome shotgun (WGS) entry which is preliminary data.</text>
</comment>